<reference evidence="1" key="1">
    <citation type="submission" date="2023-04" db="EMBL/GenBank/DDBJ databases">
        <title>Draft Genome sequencing of Naganishia species isolated from polar environments using Oxford Nanopore Technology.</title>
        <authorList>
            <person name="Leo P."/>
            <person name="Venkateswaran K."/>
        </authorList>
    </citation>
    <scope>NUCLEOTIDE SEQUENCE</scope>
    <source>
        <strain evidence="1">DBVPG 5303</strain>
    </source>
</reference>
<organism evidence="1 2">
    <name type="scientific">Naganishia onofrii</name>
    <dbReference type="NCBI Taxonomy" id="1851511"/>
    <lineage>
        <taxon>Eukaryota</taxon>
        <taxon>Fungi</taxon>
        <taxon>Dikarya</taxon>
        <taxon>Basidiomycota</taxon>
        <taxon>Agaricomycotina</taxon>
        <taxon>Tremellomycetes</taxon>
        <taxon>Filobasidiales</taxon>
        <taxon>Filobasidiaceae</taxon>
        <taxon>Naganishia</taxon>
    </lineage>
</organism>
<evidence type="ECO:0000313" key="1">
    <source>
        <dbReference type="EMBL" id="KAJ9123830.1"/>
    </source>
</evidence>
<sequence>MDFQMDEPGAAQRYHGLLEKKWTSVIRLQKKIMDLETRNATLKAELEVPGRSTSTTSTNNPDWIPRAPHRHTLPGHRGPVSKVAFHPVWNVIASASEDASIKVWDWEAGECEMTLKGHTKAVMDVDFDTKGDLLGEIKMARTLWGHEQWVRSVSPSEDGKLLVTASSDLTSLVFDRTSGEEKLQLRGHENVVETAEFAPVASYAAIRQMTGIRASATDERAKLPGCFIATGSRDKTIRIWDGLTGQCIKILVGHDNWIRALAFHPNGKYLLSASDDKTIRVWDLSLGKLHKTIDAHEHFVSCMSWGRTVTGAGSAAPQLNGIGRDKAGGGKEVKKRVNVLATGSVDQTIKVGRIPREIPAASAVD</sequence>
<gene>
    <name evidence="1" type="ORF">QFC24_003607</name>
</gene>
<keyword evidence="2" id="KW-1185">Reference proteome</keyword>
<evidence type="ECO:0000313" key="2">
    <source>
        <dbReference type="Proteomes" id="UP001234202"/>
    </source>
</evidence>
<accession>A0ACC2XJN9</accession>
<proteinExistence type="predicted"/>
<dbReference type="EMBL" id="JASBWV010000011">
    <property type="protein sequence ID" value="KAJ9123830.1"/>
    <property type="molecule type" value="Genomic_DNA"/>
</dbReference>
<comment type="caution">
    <text evidence="1">The sequence shown here is derived from an EMBL/GenBank/DDBJ whole genome shotgun (WGS) entry which is preliminary data.</text>
</comment>
<dbReference type="Proteomes" id="UP001234202">
    <property type="component" value="Unassembled WGS sequence"/>
</dbReference>
<protein>
    <submittedName>
        <fullName evidence="1">Uncharacterized protein</fullName>
    </submittedName>
</protein>
<name>A0ACC2XJN9_9TREE</name>